<dbReference type="EMBL" id="BLXT01000744">
    <property type="protein sequence ID" value="GFN79813.1"/>
    <property type="molecule type" value="Genomic_DNA"/>
</dbReference>
<evidence type="ECO:0000313" key="2">
    <source>
        <dbReference type="EMBL" id="GFN79813.1"/>
    </source>
</evidence>
<reference evidence="2 3" key="1">
    <citation type="journal article" date="2021" name="Elife">
        <title>Chloroplast acquisition without the gene transfer in kleptoplastic sea slugs, Plakobranchus ocellatus.</title>
        <authorList>
            <person name="Maeda T."/>
            <person name="Takahashi S."/>
            <person name="Yoshida T."/>
            <person name="Shimamura S."/>
            <person name="Takaki Y."/>
            <person name="Nagai Y."/>
            <person name="Toyoda A."/>
            <person name="Suzuki Y."/>
            <person name="Arimoto A."/>
            <person name="Ishii H."/>
            <person name="Satoh N."/>
            <person name="Nishiyama T."/>
            <person name="Hasebe M."/>
            <person name="Maruyama T."/>
            <person name="Minagawa J."/>
            <person name="Obokata J."/>
            <person name="Shigenobu S."/>
        </authorList>
    </citation>
    <scope>NUCLEOTIDE SEQUENCE [LARGE SCALE GENOMIC DNA]</scope>
</reference>
<proteinExistence type="predicted"/>
<gene>
    <name evidence="2" type="ORF">PoB_000631900</name>
</gene>
<comment type="caution">
    <text evidence="2">The sequence shown here is derived from an EMBL/GenBank/DDBJ whole genome shotgun (WGS) entry which is preliminary data.</text>
</comment>
<protein>
    <recommendedName>
        <fullName evidence="4">Small EDRK-rich factor-like N-terminal domain-containing protein</fullName>
    </recommendedName>
</protein>
<evidence type="ECO:0000313" key="3">
    <source>
        <dbReference type="Proteomes" id="UP000735302"/>
    </source>
</evidence>
<feature type="region of interest" description="Disordered" evidence="1">
    <location>
        <begin position="1"/>
        <end position="73"/>
    </location>
</feature>
<evidence type="ECO:0008006" key="4">
    <source>
        <dbReference type="Google" id="ProtNLM"/>
    </source>
</evidence>
<name>A0AAV3YA29_9GAST</name>
<sequence length="120" mass="13190">MIIQTAGKEQQVRGNRQRAAGSRQLIHNSRQRTAGSREKKQEADCMKQTEKTGSGPQAAERKSRQGTAGKRQKKACLVWPAGVWLVSHREPPCPPAGRLLIRQGPNAIWSPLTSPTSRAV</sequence>
<evidence type="ECO:0000256" key="1">
    <source>
        <dbReference type="SAM" id="MobiDB-lite"/>
    </source>
</evidence>
<feature type="compositionally biased region" description="Polar residues" evidence="1">
    <location>
        <begin position="25"/>
        <end position="34"/>
    </location>
</feature>
<accession>A0AAV3YA29</accession>
<organism evidence="2 3">
    <name type="scientific">Plakobranchus ocellatus</name>
    <dbReference type="NCBI Taxonomy" id="259542"/>
    <lineage>
        <taxon>Eukaryota</taxon>
        <taxon>Metazoa</taxon>
        <taxon>Spiralia</taxon>
        <taxon>Lophotrochozoa</taxon>
        <taxon>Mollusca</taxon>
        <taxon>Gastropoda</taxon>
        <taxon>Heterobranchia</taxon>
        <taxon>Euthyneura</taxon>
        <taxon>Panpulmonata</taxon>
        <taxon>Sacoglossa</taxon>
        <taxon>Placobranchoidea</taxon>
        <taxon>Plakobranchidae</taxon>
        <taxon>Plakobranchus</taxon>
    </lineage>
</organism>
<dbReference type="AlphaFoldDB" id="A0AAV3YA29"/>
<dbReference type="Proteomes" id="UP000735302">
    <property type="component" value="Unassembled WGS sequence"/>
</dbReference>
<feature type="compositionally biased region" description="Basic and acidic residues" evidence="1">
    <location>
        <begin position="35"/>
        <end position="50"/>
    </location>
</feature>
<keyword evidence="3" id="KW-1185">Reference proteome</keyword>